<dbReference type="Gene3D" id="2.30.29.30">
    <property type="entry name" value="Pleckstrin-homology domain (PH domain)/Phosphotyrosine-binding domain (PTB)"/>
    <property type="match status" value="1"/>
</dbReference>
<dbReference type="FunFam" id="2.30.29.30:FF:000267">
    <property type="entry name" value="PH and SEC7 domain-containing protein 4"/>
    <property type="match status" value="1"/>
</dbReference>
<feature type="compositionally biased region" description="Polar residues" evidence="6">
    <location>
        <begin position="912"/>
        <end position="925"/>
    </location>
</feature>
<dbReference type="InterPro" id="IPR000904">
    <property type="entry name" value="Sec7_dom"/>
</dbReference>
<dbReference type="SUPFAM" id="SSF48425">
    <property type="entry name" value="Sec7 domain"/>
    <property type="match status" value="1"/>
</dbReference>
<dbReference type="GO" id="GO:0032012">
    <property type="term" value="P:regulation of ARF protein signal transduction"/>
    <property type="evidence" value="ECO:0007669"/>
    <property type="project" value="InterPro"/>
</dbReference>
<comment type="subcellular location">
    <subcellularLocation>
        <location evidence="1">Cell membrane</location>
    </subcellularLocation>
</comment>
<dbReference type="EMBL" id="JAFNEN010000320">
    <property type="protein sequence ID" value="KAG8185918.1"/>
    <property type="molecule type" value="Genomic_DNA"/>
</dbReference>
<evidence type="ECO:0000256" key="1">
    <source>
        <dbReference type="ARBA" id="ARBA00004236"/>
    </source>
</evidence>
<dbReference type="PANTHER" id="PTHR10663">
    <property type="entry name" value="GUANYL-NUCLEOTIDE EXCHANGE FACTOR"/>
    <property type="match status" value="1"/>
</dbReference>
<dbReference type="InterPro" id="IPR035999">
    <property type="entry name" value="Sec7_dom_sf"/>
</dbReference>
<gene>
    <name evidence="9" type="ORF">JTE90_010705</name>
</gene>
<dbReference type="Gene3D" id="1.10.1000.11">
    <property type="entry name" value="Arf Nucleotide-binding Site Opener,domain 2"/>
    <property type="match status" value="1"/>
</dbReference>
<evidence type="ECO:0000256" key="5">
    <source>
        <dbReference type="SAM" id="Coils"/>
    </source>
</evidence>
<evidence type="ECO:0000313" key="10">
    <source>
        <dbReference type="Proteomes" id="UP000827092"/>
    </source>
</evidence>
<feature type="domain" description="PH" evidence="7">
    <location>
        <begin position="677"/>
        <end position="790"/>
    </location>
</feature>
<feature type="coiled-coil region" evidence="5">
    <location>
        <begin position="818"/>
        <end position="845"/>
    </location>
</feature>
<name>A0AAV6UQL7_9ARAC</name>
<dbReference type="InterPro" id="IPR041681">
    <property type="entry name" value="PH_9"/>
</dbReference>
<feature type="region of interest" description="Disordered" evidence="6">
    <location>
        <begin position="192"/>
        <end position="306"/>
    </location>
</feature>
<dbReference type="Pfam" id="PF15410">
    <property type="entry name" value="PH_9"/>
    <property type="match status" value="1"/>
</dbReference>
<accession>A0AAV6UQL7</accession>
<comment type="caution">
    <text evidence="9">The sequence shown here is derived from an EMBL/GenBank/DDBJ whole genome shotgun (WGS) entry which is preliminary data.</text>
</comment>
<feature type="domain" description="SEC7" evidence="8">
    <location>
        <begin position="461"/>
        <end position="632"/>
    </location>
</feature>
<dbReference type="PROSITE" id="PS50190">
    <property type="entry name" value="SEC7"/>
    <property type="match status" value="1"/>
</dbReference>
<organism evidence="9 10">
    <name type="scientific">Oedothorax gibbosus</name>
    <dbReference type="NCBI Taxonomy" id="931172"/>
    <lineage>
        <taxon>Eukaryota</taxon>
        <taxon>Metazoa</taxon>
        <taxon>Ecdysozoa</taxon>
        <taxon>Arthropoda</taxon>
        <taxon>Chelicerata</taxon>
        <taxon>Arachnida</taxon>
        <taxon>Araneae</taxon>
        <taxon>Araneomorphae</taxon>
        <taxon>Entelegynae</taxon>
        <taxon>Araneoidea</taxon>
        <taxon>Linyphiidae</taxon>
        <taxon>Erigoninae</taxon>
        <taxon>Oedothorax</taxon>
    </lineage>
</organism>
<dbReference type="CDD" id="cd00171">
    <property type="entry name" value="Sec7"/>
    <property type="match status" value="1"/>
</dbReference>
<keyword evidence="4" id="KW-0472">Membrane</keyword>
<dbReference type="PROSITE" id="PS50003">
    <property type="entry name" value="PH_DOMAIN"/>
    <property type="match status" value="1"/>
</dbReference>
<keyword evidence="10" id="KW-1185">Reference proteome</keyword>
<evidence type="ECO:0000256" key="6">
    <source>
        <dbReference type="SAM" id="MobiDB-lite"/>
    </source>
</evidence>
<dbReference type="GO" id="GO:0005543">
    <property type="term" value="F:phospholipid binding"/>
    <property type="evidence" value="ECO:0007669"/>
    <property type="project" value="InterPro"/>
</dbReference>
<evidence type="ECO:0000256" key="3">
    <source>
        <dbReference type="ARBA" id="ARBA00022658"/>
    </source>
</evidence>
<dbReference type="AlphaFoldDB" id="A0AAV6UQL7"/>
<evidence type="ECO:0000256" key="4">
    <source>
        <dbReference type="ARBA" id="ARBA00023136"/>
    </source>
</evidence>
<dbReference type="GO" id="GO:0005085">
    <property type="term" value="F:guanyl-nucleotide exchange factor activity"/>
    <property type="evidence" value="ECO:0007669"/>
    <property type="project" value="UniProtKB-KW"/>
</dbReference>
<evidence type="ECO:0000256" key="2">
    <source>
        <dbReference type="ARBA" id="ARBA00022475"/>
    </source>
</evidence>
<dbReference type="InterPro" id="IPR011993">
    <property type="entry name" value="PH-like_dom_sf"/>
</dbReference>
<feature type="compositionally biased region" description="Low complexity" evidence="6">
    <location>
        <begin position="295"/>
        <end position="306"/>
    </location>
</feature>
<dbReference type="SMART" id="SM00222">
    <property type="entry name" value="Sec7"/>
    <property type="match status" value="1"/>
</dbReference>
<dbReference type="GO" id="GO:0005886">
    <property type="term" value="C:plasma membrane"/>
    <property type="evidence" value="ECO:0007669"/>
    <property type="project" value="UniProtKB-SubCell"/>
</dbReference>
<dbReference type="Proteomes" id="UP000827092">
    <property type="component" value="Unassembled WGS sequence"/>
</dbReference>
<dbReference type="SMART" id="SM00233">
    <property type="entry name" value="PH"/>
    <property type="match status" value="1"/>
</dbReference>
<keyword evidence="5" id="KW-0175">Coiled coil</keyword>
<evidence type="ECO:0000259" key="7">
    <source>
        <dbReference type="PROSITE" id="PS50003"/>
    </source>
</evidence>
<dbReference type="Pfam" id="PF01369">
    <property type="entry name" value="Sec7"/>
    <property type="match status" value="1"/>
</dbReference>
<evidence type="ECO:0000313" key="9">
    <source>
        <dbReference type="EMBL" id="KAG8185918.1"/>
    </source>
</evidence>
<reference evidence="9 10" key="1">
    <citation type="journal article" date="2022" name="Nat. Ecol. Evol.">
        <title>A masculinizing supergene underlies an exaggerated male reproductive morph in a spider.</title>
        <authorList>
            <person name="Hendrickx F."/>
            <person name="De Corte Z."/>
            <person name="Sonet G."/>
            <person name="Van Belleghem S.M."/>
            <person name="Kostlbacher S."/>
            <person name="Vangestel C."/>
        </authorList>
    </citation>
    <scope>NUCLEOTIDE SEQUENCE [LARGE SCALE GENOMIC DNA]</scope>
    <source>
        <strain evidence="9">W744_W776</strain>
    </source>
</reference>
<keyword evidence="2" id="KW-1003">Cell membrane</keyword>
<feature type="compositionally biased region" description="Low complexity" evidence="6">
    <location>
        <begin position="242"/>
        <end position="258"/>
    </location>
</feature>
<dbReference type="CDD" id="cd13295">
    <property type="entry name" value="PH_EFA6"/>
    <property type="match status" value="1"/>
</dbReference>
<sequence length="937" mass="106204">MERCENRVIIKDSSFKHEKHPDCSSGITVSCTNNIQYHNIDCGDNLYCNPKILPSKKPFMMPNEMYISLNSDSSQTPRLNSTRNDKIDFFGVGRHSTPASPEESERTRNKQLKKDLSSFHSPIIDKKLPFSFSTSFVRTSRSEDHLRKSSLTTVNIDIEDELASSLDTLLDTKHDDVFCDLERDEGLNCSCPETVSCRTRSPDDHLNSSKSDASQSSSETASVSKISVKVAEVQDSKPNHNEPLSESSGSEIIPSESSTTIRKDSDGSDDFECTSEQISAISSLDGASKATDSDLGSPVESLSPESELNLEEAWNGEFDSKDCVLDVFQDITNKSKTPNRNTKPHTPNIELNVAVSDVAKPQTSIFELNLSANEIAKPVFILDTEKSPITLSSCSLSVPKASEDKFDLSADSPTSQCSEDTFNDLSYHELTESYDEVSAIIEVEEIVIDPPIPRSESPPTDDESDIESLHSFHYSPKAVDIPSAIRLAKRLYSLDGFIKRDVSRHLSKNNEFNRAVAEEYLKFFEFYDEGLDVALRKFLNQFCLIGETQERERVLLHFSKRYLDCNPDTFKSYDAVHTLTCALMLLNSDLHGESVRRKMGCGEFIQNLAELNDGENYPRDVLKTLYHSIKSHPLEWAVDQEDDKKVSSKEKKSSSDYRQSFSCHNPFLEIPNPHNAYEYKKGYVMRKCCMDPSGKKTALGRRGWKMLYITLRDLVLYHHKDEHGLRKNVLYESLHHCTRIHHAYAEKALDYKKKQYVFRLYTADQAVYLFQTSDSKELESWVDTINLVAASLSTPALPAGVGCQRKFQRPLLPVAHTKNNLREQLQDHENRIVALEKEYEELLCRTPEKSLKSRFAHELAEKELHLQNELTRYRTYAFLLRTRMAQHPELETPLVQTSIGELEEPVERPNCSPKNSPSKRISNSVLREESGAVLEEA</sequence>
<evidence type="ECO:0008006" key="11">
    <source>
        <dbReference type="Google" id="ProtNLM"/>
    </source>
</evidence>
<proteinExistence type="predicted"/>
<dbReference type="InterPro" id="IPR023394">
    <property type="entry name" value="Sec7_C_sf"/>
</dbReference>
<dbReference type="PRINTS" id="PR00683">
    <property type="entry name" value="SPECTRINPH"/>
</dbReference>
<feature type="region of interest" description="Disordered" evidence="6">
    <location>
        <begin position="90"/>
        <end position="110"/>
    </location>
</feature>
<dbReference type="InterPro" id="IPR001605">
    <property type="entry name" value="PH_dom-spectrin-type"/>
</dbReference>
<evidence type="ECO:0000259" key="8">
    <source>
        <dbReference type="PROSITE" id="PS50190"/>
    </source>
</evidence>
<dbReference type="PANTHER" id="PTHR10663:SF376">
    <property type="entry name" value="PH AND SEC7 DOMAIN-CONTAINING PROTEIN"/>
    <property type="match status" value="1"/>
</dbReference>
<protein>
    <recommendedName>
        <fullName evidence="11">PH and SEC7 domain-containing protein 3</fullName>
    </recommendedName>
</protein>
<dbReference type="InterPro" id="IPR001849">
    <property type="entry name" value="PH_domain"/>
</dbReference>
<feature type="compositionally biased region" description="Low complexity" evidence="6">
    <location>
        <begin position="208"/>
        <end position="224"/>
    </location>
</feature>
<dbReference type="SUPFAM" id="SSF50729">
    <property type="entry name" value="PH domain-like"/>
    <property type="match status" value="1"/>
</dbReference>
<keyword evidence="3" id="KW-0344">Guanine-nucleotide releasing factor</keyword>
<feature type="region of interest" description="Disordered" evidence="6">
    <location>
        <begin position="899"/>
        <end position="937"/>
    </location>
</feature>